<dbReference type="PANTHER" id="PTHR11895">
    <property type="entry name" value="TRANSAMIDASE"/>
    <property type="match status" value="1"/>
</dbReference>
<dbReference type="InterPro" id="IPR000120">
    <property type="entry name" value="Amidase"/>
</dbReference>
<dbReference type="InterPro" id="IPR036928">
    <property type="entry name" value="AS_sf"/>
</dbReference>
<evidence type="ECO:0000313" key="3">
    <source>
        <dbReference type="Proteomes" id="UP000468531"/>
    </source>
</evidence>
<dbReference type="InterPro" id="IPR014085">
    <property type="entry name" value="Allophanate_hydrolase"/>
</dbReference>
<reference evidence="2 3" key="1">
    <citation type="journal article" date="2020" name="Arch. Microbiol.">
        <title>Bradyrhizobium uaiense sp. nov., a new highly efficient cowpea symbiont.</title>
        <authorList>
            <person name="Cabral Michel D."/>
            <person name="Azarias Guimaraes A."/>
            <person name="Martins da Costa E."/>
            <person name="Soares de Carvalho T."/>
            <person name="Balsanelli E."/>
            <person name="Willems A."/>
            <person name="Maltempi de Souza E."/>
            <person name="de Souza Moreira F.M."/>
        </authorList>
    </citation>
    <scope>NUCLEOTIDE SEQUENCE [LARGE SCALE GENOMIC DNA]</scope>
    <source>
        <strain evidence="2 3">UFLA 03-164</strain>
    </source>
</reference>
<dbReference type="Pfam" id="PF01425">
    <property type="entry name" value="Amidase"/>
    <property type="match status" value="1"/>
</dbReference>
<sequence length="479" mass="50709">MTKQPQSPDLELPQLAIAYASGAFTPSTLVEHILGEITRRGADGVWISVVAREDALARASHLESLPRRERQALPLWGVPFSVKDCIDTVGLPTTSACPGFSYQPAKNSPAVERLLAAGAILIGKTNMDQFATGLVGVRSPYGVARNPFDPAYIPGGSSSGAAVSVSAGLVSFALATDTGGSGRVPAAFNNIVGLKPTRGLISGVGSVAACRSIETLSIFALTVGDAQAAFDVARGYDEEDPFSRTGAPAAVRPLPAEFRFGVPAPQWLDFFGNADAAALFSKAVARLQNLGGRKVEVDYAPFAEINDLLFQGPWLADRYGALRQFVDKRPEALFPVTRDILLGGRDISGGDVFAAQQRLNILKRQIEKLWNEIDILIVPTTGTIYRIDEVAADPITLNARLGTYTNFVNLADLSAVAVPSGFLPNGLPQGVTVIAPAFADHHATALARRFHDAGLPLGARHVRPAASPVHGSRDKETVS</sequence>
<protein>
    <submittedName>
        <fullName evidence="2">Allophanate hydrolase</fullName>
        <ecNumber evidence="2">3.5.1.54</ecNumber>
    </submittedName>
</protein>
<organism evidence="2 3">
    <name type="scientific">Bradyrhizobium uaiense</name>
    <dbReference type="NCBI Taxonomy" id="2594946"/>
    <lineage>
        <taxon>Bacteria</taxon>
        <taxon>Pseudomonadati</taxon>
        <taxon>Pseudomonadota</taxon>
        <taxon>Alphaproteobacteria</taxon>
        <taxon>Hyphomicrobiales</taxon>
        <taxon>Nitrobacteraceae</taxon>
        <taxon>Bradyrhizobium</taxon>
    </lineage>
</organism>
<dbReference type="Gene3D" id="1.20.58.1700">
    <property type="match status" value="1"/>
</dbReference>
<dbReference type="GO" id="GO:0004039">
    <property type="term" value="F:allophanate hydrolase activity"/>
    <property type="evidence" value="ECO:0007669"/>
    <property type="project" value="UniProtKB-EC"/>
</dbReference>
<name>A0A6P1BPP6_9BRAD</name>
<dbReference type="EC" id="3.5.1.54" evidence="2"/>
<dbReference type="AlphaFoldDB" id="A0A6P1BPP6"/>
<dbReference type="RefSeq" id="WP_163160068.1">
    <property type="nucleotide sequence ID" value="NZ_VKHP01000182.1"/>
</dbReference>
<dbReference type="EMBL" id="VKHP01000182">
    <property type="protein sequence ID" value="NEV00508.1"/>
    <property type="molecule type" value="Genomic_DNA"/>
</dbReference>
<keyword evidence="3" id="KW-1185">Reference proteome</keyword>
<dbReference type="Gene3D" id="3.90.1300.10">
    <property type="entry name" value="Amidase signature (AS) domain"/>
    <property type="match status" value="1"/>
</dbReference>
<dbReference type="NCBIfam" id="NF006043">
    <property type="entry name" value="PRK08186.1"/>
    <property type="match status" value="1"/>
</dbReference>
<gene>
    <name evidence="2" type="primary">atzF</name>
    <name evidence="2" type="ORF">FNJ47_33035</name>
</gene>
<dbReference type="SUPFAM" id="SSF75304">
    <property type="entry name" value="Amidase signature (AS) enzymes"/>
    <property type="match status" value="1"/>
</dbReference>
<evidence type="ECO:0000313" key="2">
    <source>
        <dbReference type="EMBL" id="NEV00508.1"/>
    </source>
</evidence>
<dbReference type="InterPro" id="IPR023631">
    <property type="entry name" value="Amidase_dom"/>
</dbReference>
<keyword evidence="2" id="KW-0378">Hydrolase</keyword>
<feature type="domain" description="Amidase" evidence="1">
    <location>
        <begin position="47"/>
        <end position="441"/>
    </location>
</feature>
<accession>A0A6P1BPP6</accession>
<comment type="caution">
    <text evidence="2">The sequence shown here is derived from an EMBL/GenBank/DDBJ whole genome shotgun (WGS) entry which is preliminary data.</text>
</comment>
<proteinExistence type="predicted"/>
<dbReference type="Proteomes" id="UP000468531">
    <property type="component" value="Unassembled WGS sequence"/>
</dbReference>
<evidence type="ECO:0000259" key="1">
    <source>
        <dbReference type="Pfam" id="PF01425"/>
    </source>
</evidence>
<dbReference type="NCBIfam" id="TIGR02713">
    <property type="entry name" value="allophanate_hyd"/>
    <property type="match status" value="1"/>
</dbReference>
<dbReference type="PANTHER" id="PTHR11895:SF169">
    <property type="entry name" value="GLUTAMYL-TRNA(GLN) AMIDOTRANSFERASE"/>
    <property type="match status" value="1"/>
</dbReference>